<evidence type="ECO:0000313" key="1">
    <source>
        <dbReference type="EMBL" id="PVX59483.1"/>
    </source>
</evidence>
<accession>A0ABX5K7P8</accession>
<keyword evidence="2" id="KW-1185">Reference proteome</keyword>
<sequence>MSNYESGPSSDAWGVTLTAPQLVSHKGMLLSFARAAAAPNETLYFQVLDPQSGGGATGEGVWSGWYRFAFPGAPTSTPTGKAFQKEQQPPELRLAGMDLITVATTATKLTPADAPFQVISDGSYLVVLRPTAAGSLYMNRLVLRHWTDEVAGTAYARYGLECAWEVRYQRSGVRDWPLDTTDTLSSLDLTGAPFLEPTIEFSHVRGAAAGFDVARVPTSDPALFRWYVACVSGTGLQLWSITETDGTVVDFSESTTSYPLLTPKVGDKVLPALATRAPAIVMYAEQEPAENPSGAQVEVQRAARLLVAFAVSGERLGNGLAVATAVYDFGLDTKGLAPAMPAVQPELVLVDGSIEGGTFKPDTQSNAFPTAAQAPRVTHLIGGQVVTALLLGQLQPHTDLTGRMAEDGLVHLYAGGPLATVNDALSGWGGLVPGQPRAMVAQFDPRVSRLELAVPWKYAAPTEQPSGNARFVARQSGPIMSGSTVQISDANWTTPQPDLCDVTVTYPAATGWGSETWHGVPRNVATFSSVLNGEATDDSADPDALDGSRPYFDFSGTLPLARVPLQMAQQQAVGFEPVATFTTPRVTIPLASVAVAQSGARLQVTLSFRPATGAPITAVWPDVPAKVAGWAALFDGSADATVYPYVAGPGTTTLFGLATDAYQIDAALLLRPTATAPDLSNMTIKVEAPAKAPGLTVTFTPPSGAFTIENVPRAVKDFAATLAANNKFAALGLLVDITGVAGDVLPTVSAVGALSLRGMAALFDLLLPDIDLAGWMARVDTFTAGTQKHIQPKGPIASLVRLGAFVCVPDAPEEGIPAYIENLQAQGISEKATRKLRDAGATVSAGAWIRQPAPMSCTFNGTDNVNVPVVANNAALPPGINLRPQPEWTLEAWLQPSSSVAQRIVTFHDGVTKQPPTVPALDYRIGLKGQNVVEFGAYTKQPGQPDSSFFQTGTSASVSFLPAASFTWECWIQPDATAAPAGASGGIVQVQLPHQVVPAFAITLNSARNIVLRASGDGSTLHDYTSKAIVPAVNNSNLPVWTHVAVIGTQPKPNGPWSLVLLINAIVDSTFTDVPLQQNQGGAFLIVGANTPTDVSLFGRVAALRYWGVERTAAEIRRTAFSGLTGHEPGLLGCWPMTGMHTGGPTGNYLVNIAAVSGADWNADYYKWTQPVEVVADDYFLSLVASIAGLPAVEVHAALPNDRWNHFALVYQAGGALNLNPATRFNAGRYDWARCPGGDLNPGSSFALDAWVQLPAATAQNATIVAHWAWDQSPADQCYQLAVDAKGNLTFTVKMIDTDLGATKTDTVTSSQINLADGAVRHVAAVFSGVSATRQDGSTASYTMTLYAGGKPIGTKTGTVKTSVLQLATSQTDVLIGRTNLAPDGADQPVESYGLFRGTLGRLRYWSAAASVANLFPELQPTRLAFGPPAGLAAEWALRDGEGVVAADTIGNSDAVLTSSACWTNLNDTSTLHFVANGAPVVSVEPYAGTLTPATNSQFTLGKPLESGVNGLVGRLGSLSLWGVARDLATIRGQQYTPRAGDEPGLLAFWNFSNGGIDQTGGGNDPVPAIGAGRLLPGDLPVSNEGALIQNVYGGPLTYLCASTPGRVAAGSYAVATAAGTSQGKAILERAYVLDPNAAPERPIELGLLDLIYVGQVQTDPTLIGYIEGAPPVPSENLSRPYYLSQTSTLYTAYNGTSSVTLTQQSSQKIAYSSSTTTTVDIDFKAAIGLFGIESRADWSILLINKQAYDLKSTVQAVAATKATYGDTQGTDLSGEWTSVQKDMVAVKGDWETFQGDAKRYLNPQVGRRFVPANLGYALVESLVADLFAMVYHASGAAVGTLIVPNLAIPPDRNLLLFPMNPRYTKNGSLDGKVGLVDDPSTGNAGAPHRSYFQPTEAYALAASLEAQNERRQAYAAQFDWKGRGQGGNASLNDAKANLPVDFDSEPGGGNQGSLPVTGIANRYVWSADKGLHTESQSFASVSSRSYTGWRNRGGGGGLKAQGEFFFELGFAYSLDLLVTQMVDVHVGLKSDKQQSVTLDVTVDGESYLPAWDPSAGADYGGGTGAFAPGLCPGKVRQYRFFSFLLPASQENADGFAKVVDPVWKAQSNDPAARAMRELDTSGPAWRVLHRVTYVERIPPRIAARPVYTKAAPLNEPPNVEGNLELLALITGQLSGINPTPAQVGAAVAIAINPAPTSPGVYPASLLEQSVPWWGAFLKTARPGTNGPAPNPQAAEMLTRLVSRIISYTIAGLRTGVVKLPQ</sequence>
<dbReference type="Proteomes" id="UP000245712">
    <property type="component" value="Unassembled WGS sequence"/>
</dbReference>
<dbReference type="Pfam" id="PF13385">
    <property type="entry name" value="Laminin_G_3"/>
    <property type="match status" value="2"/>
</dbReference>
<dbReference type="InterPro" id="IPR013320">
    <property type="entry name" value="ConA-like_dom_sf"/>
</dbReference>
<proteinExistence type="predicted"/>
<protein>
    <submittedName>
        <fullName evidence="1">Concanavalin A-like lectin/glucanase superfamily protein</fullName>
    </submittedName>
</protein>
<evidence type="ECO:0000313" key="2">
    <source>
        <dbReference type="Proteomes" id="UP000245712"/>
    </source>
</evidence>
<name>A0ABX5K7P8_9BURK</name>
<organism evidence="1 2">
    <name type="scientific">Paraburkholderia unamae</name>
    <dbReference type="NCBI Taxonomy" id="219649"/>
    <lineage>
        <taxon>Bacteria</taxon>
        <taxon>Pseudomonadati</taxon>
        <taxon>Pseudomonadota</taxon>
        <taxon>Betaproteobacteria</taxon>
        <taxon>Burkholderiales</taxon>
        <taxon>Burkholderiaceae</taxon>
        <taxon>Paraburkholderia</taxon>
    </lineage>
</organism>
<comment type="caution">
    <text evidence="1">The sequence shown here is derived from an EMBL/GenBank/DDBJ whole genome shotgun (WGS) entry which is preliminary data.</text>
</comment>
<reference evidence="1 2" key="1">
    <citation type="submission" date="2018-05" db="EMBL/GenBank/DDBJ databases">
        <title>Genomic Encyclopedia of Type Strains, Phase IV (KMG-V): Genome sequencing to study the core and pangenomes of soil and plant-associated prokaryotes.</title>
        <authorList>
            <person name="Whitman W."/>
        </authorList>
    </citation>
    <scope>NUCLEOTIDE SEQUENCE [LARGE SCALE GENOMIC DNA]</scope>
    <source>
        <strain evidence="1 2">SCZa-39</strain>
    </source>
</reference>
<dbReference type="RefSeq" id="WP_116615270.1">
    <property type="nucleotide sequence ID" value="NZ_QEOB01000053.1"/>
</dbReference>
<dbReference type="Gene3D" id="2.60.120.200">
    <property type="match status" value="3"/>
</dbReference>
<dbReference type="EMBL" id="QEOB01000053">
    <property type="protein sequence ID" value="PVX59483.1"/>
    <property type="molecule type" value="Genomic_DNA"/>
</dbReference>
<dbReference type="SUPFAM" id="SSF49899">
    <property type="entry name" value="Concanavalin A-like lectins/glucanases"/>
    <property type="match status" value="3"/>
</dbReference>
<gene>
    <name evidence="1" type="ORF">C7402_1531</name>
</gene>